<dbReference type="EMBL" id="PCGC01000034">
    <property type="protein sequence ID" value="PHL20820.1"/>
    <property type="molecule type" value="Genomic_DNA"/>
</dbReference>
<dbReference type="AlphaFoldDB" id="A0A2G0E8L3"/>
<sequence length="574" mass="66429">MIDHVQKYIDEVENGNILVCEKIQMAIDRHKKDIERSKRDDFPYYYEPKYTQNIVKFISMLPDPKSGKPNKLALFQKFILGMLWGWRRKKDNTKRFRKAYLSLARKQGKSLIVSGIALYCLIYERNPRQARQIYATANKRDQAKIVFTMVKSQLKALRGKSKAIQKFTKVLQNELTTTDDSFMKPLSADADTLDGLDTLLGIFDEYALSKTTEMMDVIETSMGQQIEPLTIIISTASSKLNYPMYSIEYQYVTKLLKEEVVGDEYLALCWEQDNAKEVADTDMWIKSNPLMELSEQKERLTENKKRLLDEGKAKGSISNVLTKEFNIWVQSSQESYMSEEEWTSAVAPDYIKQTDLTGREIYIGVDLSRVNDLTSISWVIPIREESKFFVDSYSFVANRGGIEAKEKEDKTPYRQYEQAGYCTISSSPDGLIDYHDLVNWLTDFIESNNFELKGIFYDPYNAGNVITDLSKFYEKEMIEVRQGLITLNVPTKQFRTDVIKGKTVHSNNPLLNRAIRNAITKENNDTIMIDKAMNRNKIDPLDALINAYTQAMYHDFDEEDINELIERGEYGFGW</sequence>
<dbReference type="Pfam" id="PF03354">
    <property type="entry name" value="TerL_ATPase"/>
    <property type="match status" value="1"/>
</dbReference>
<dbReference type="RefSeq" id="WP_072538761.1">
    <property type="nucleotide sequence ID" value="NZ_JAFNEF010000026.1"/>
</dbReference>
<evidence type="ECO:0000259" key="1">
    <source>
        <dbReference type="Pfam" id="PF03354"/>
    </source>
</evidence>
<dbReference type="InterPro" id="IPR027417">
    <property type="entry name" value="P-loop_NTPase"/>
</dbReference>
<dbReference type="PANTHER" id="PTHR41287:SF1">
    <property type="entry name" value="PROTEIN YMFN"/>
    <property type="match status" value="1"/>
</dbReference>
<organism evidence="3 4">
    <name type="scientific">Enterococcus faecium</name>
    <name type="common">Streptococcus faecium</name>
    <dbReference type="NCBI Taxonomy" id="1352"/>
    <lineage>
        <taxon>Bacteria</taxon>
        <taxon>Bacillati</taxon>
        <taxon>Bacillota</taxon>
        <taxon>Bacilli</taxon>
        <taxon>Lactobacillales</taxon>
        <taxon>Enterococcaceae</taxon>
        <taxon>Enterococcus</taxon>
    </lineage>
</organism>
<evidence type="ECO:0000313" key="3">
    <source>
        <dbReference type="EMBL" id="PHL20820.1"/>
    </source>
</evidence>
<protein>
    <submittedName>
        <fullName evidence="3">Terminase large subunit</fullName>
    </submittedName>
</protein>
<dbReference type="InterPro" id="IPR005021">
    <property type="entry name" value="Terminase_largesu-like"/>
</dbReference>
<dbReference type="Proteomes" id="UP000224303">
    <property type="component" value="Unassembled WGS sequence"/>
</dbReference>
<feature type="domain" description="Terminase large subunit-like ATPase" evidence="1">
    <location>
        <begin position="75"/>
        <end position="252"/>
    </location>
</feature>
<dbReference type="Pfam" id="PF20441">
    <property type="entry name" value="TerL_nuclease"/>
    <property type="match status" value="1"/>
</dbReference>
<dbReference type="GO" id="GO:0004519">
    <property type="term" value="F:endonuclease activity"/>
    <property type="evidence" value="ECO:0007669"/>
    <property type="project" value="InterPro"/>
</dbReference>
<name>A0A2G0E8L3_ENTFC</name>
<gene>
    <name evidence="3" type="ORF">CQR37_11900</name>
</gene>
<accession>A0A2G0E8L3</accession>
<dbReference type="InterPro" id="IPR046462">
    <property type="entry name" value="TerL_nuclease"/>
</dbReference>
<evidence type="ECO:0000259" key="2">
    <source>
        <dbReference type="Pfam" id="PF20441"/>
    </source>
</evidence>
<dbReference type="PANTHER" id="PTHR41287">
    <property type="match status" value="1"/>
</dbReference>
<comment type="caution">
    <text evidence="3">The sequence shown here is derived from an EMBL/GenBank/DDBJ whole genome shotgun (WGS) entry which is preliminary data.</text>
</comment>
<dbReference type="Gene3D" id="3.40.50.300">
    <property type="entry name" value="P-loop containing nucleotide triphosphate hydrolases"/>
    <property type="match status" value="1"/>
</dbReference>
<reference evidence="3 4" key="1">
    <citation type="submission" date="2017-10" db="EMBL/GenBank/DDBJ databases">
        <title>Draft genomes of the Enterococcus faecium isolated from human feces before and after Helicobacter pylori eradication therapy.</title>
        <authorList>
            <person name="Prianichniikov N.A."/>
            <person name="Glushchenko O.E."/>
            <person name="Malakhova M.V."/>
        </authorList>
    </citation>
    <scope>NUCLEOTIDE SEQUENCE [LARGE SCALE GENOMIC DNA]</scope>
    <source>
        <strain evidence="3 4">Hp_5-7</strain>
    </source>
</reference>
<proteinExistence type="predicted"/>
<feature type="domain" description="Terminase large subunit-like endonuclease" evidence="2">
    <location>
        <begin position="261"/>
        <end position="554"/>
    </location>
</feature>
<evidence type="ECO:0000313" key="4">
    <source>
        <dbReference type="Proteomes" id="UP000224303"/>
    </source>
</evidence>
<dbReference type="InterPro" id="IPR046461">
    <property type="entry name" value="TerL_ATPase"/>
</dbReference>